<accession>D8KBB6</accession>
<organism evidence="1 2">
    <name type="scientific">Nitrosococcus watsoni (strain C-113)</name>
    <dbReference type="NCBI Taxonomy" id="105559"/>
    <lineage>
        <taxon>Bacteria</taxon>
        <taxon>Pseudomonadati</taxon>
        <taxon>Pseudomonadota</taxon>
        <taxon>Gammaproteobacteria</taxon>
        <taxon>Chromatiales</taxon>
        <taxon>Chromatiaceae</taxon>
        <taxon>Nitrosococcus</taxon>
    </lineage>
</organism>
<dbReference type="Proteomes" id="UP000000393">
    <property type="component" value="Chromosome"/>
</dbReference>
<reference evidence="1 2" key="1">
    <citation type="submission" date="2010-06" db="EMBL/GenBank/DDBJ databases">
        <title>Complete sequence of chromosome of Nitrosococcus watsoni C-113.</title>
        <authorList>
            <consortium name="US DOE Joint Genome Institute"/>
            <person name="Lucas S."/>
            <person name="Copeland A."/>
            <person name="Lapidus A."/>
            <person name="Cheng J.-F."/>
            <person name="Bruce D."/>
            <person name="Goodwin L."/>
            <person name="Pitluck S."/>
            <person name="Malfatti S.A."/>
            <person name="Chain P.S.G."/>
            <person name="Land M."/>
            <person name="Hauser L."/>
            <person name="Kyrpides N."/>
            <person name="Ivanova N."/>
            <person name="Cambell M.A."/>
            <person name="Heidelberg J.F."/>
            <person name="Klotz M.G."/>
            <person name="Woyke T."/>
        </authorList>
    </citation>
    <scope>NUCLEOTIDE SEQUENCE [LARGE SCALE GENOMIC DNA]</scope>
    <source>
        <strain evidence="1 2">C-113</strain>
    </source>
</reference>
<dbReference type="HOGENOM" id="CLU_1729474_0_0_6"/>
<evidence type="ECO:0000313" key="1">
    <source>
        <dbReference type="EMBL" id="ADJ29563.1"/>
    </source>
</evidence>
<dbReference type="AlphaFoldDB" id="D8KBB6"/>
<dbReference type="KEGG" id="nwa:Nwat_2805"/>
<name>D8KBB6_NITWC</name>
<keyword evidence="2" id="KW-1185">Reference proteome</keyword>
<dbReference type="EMBL" id="CP002086">
    <property type="protein sequence ID" value="ADJ29563.1"/>
    <property type="molecule type" value="Genomic_DNA"/>
</dbReference>
<evidence type="ECO:0000313" key="2">
    <source>
        <dbReference type="Proteomes" id="UP000000393"/>
    </source>
</evidence>
<sequence length="151" mass="17768">MSLSSDVLDLINEMAFPKSMAEGRVTNLGNSIIDHLLKVLKWKDPRNEKKHINDINGWIIQVYAITLRNNRKIKQRDYYQWLYHEHLTGRLTPKKHLDTLKRRGYDKLPSLRSDEEVLSMLDQIYQQLSYDLTLDTVPDIRTYLPGVSKSK</sequence>
<proteinExistence type="predicted"/>
<gene>
    <name evidence="1" type="ordered locus">Nwat_2805</name>
</gene>
<protein>
    <submittedName>
        <fullName evidence="1">Uncharacterized protein</fullName>
    </submittedName>
</protein>